<protein>
    <recommendedName>
        <fullName evidence="4">UPAR/Ly6 domain-containing protein</fullName>
    </recommendedName>
</protein>
<dbReference type="InterPro" id="IPR050918">
    <property type="entry name" value="CNF-like_PLA2_Inhibitor"/>
</dbReference>
<accession>A0A3B4D155</accession>
<dbReference type="InterPro" id="IPR016054">
    <property type="entry name" value="LY6_UPA_recep-like"/>
</dbReference>
<dbReference type="Ensembl" id="ENSPNAT00000027095.2">
    <property type="protein sequence ID" value="ENSPNAP00000018047.2"/>
    <property type="gene ID" value="ENSPNAG00000024400.2"/>
</dbReference>
<dbReference type="PANTHER" id="PTHR20914:SF9">
    <property type="entry name" value="COILED, ISOFORM A"/>
    <property type="match status" value="1"/>
</dbReference>
<reference evidence="5" key="2">
    <citation type="submission" date="2025-08" db="UniProtKB">
        <authorList>
            <consortium name="Ensembl"/>
        </authorList>
    </citation>
    <scope>IDENTIFICATION</scope>
</reference>
<dbReference type="GeneTree" id="ENSGT00940000163304"/>
<evidence type="ECO:0000256" key="1">
    <source>
        <dbReference type="ARBA" id="ARBA00004613"/>
    </source>
</evidence>
<sequence>MKLQLTLALICVLLPKVRTYAVCYLCTTDASGTCKEMQTACSDQCGSQTILMRVGTHELSKKRCDSVRNVSANLCVLCSLDGVQVVSSAKACAVASQCANGSLNLGDVKMTVHTQCCTTDRCNSQIPAALPFGSPNGKTCYTCVNDDCRGTVSCEGDQDRCVSTTVTAGNTQVTGKGCVSRSLCTADSSSMKAAGVTGSVSCCEGDLCNTAEGVKLSLLIMVAPLISSTLFH</sequence>
<dbReference type="OMA" id="QNCSSIM"/>
<dbReference type="GO" id="GO:0005576">
    <property type="term" value="C:extracellular region"/>
    <property type="evidence" value="ECO:0007669"/>
    <property type="project" value="UniProtKB-SubCell"/>
</dbReference>
<feature type="domain" description="UPAR/Ly6" evidence="4">
    <location>
        <begin position="139"/>
        <end position="219"/>
    </location>
</feature>
<dbReference type="Pfam" id="PF00021">
    <property type="entry name" value="UPAR_LY6"/>
    <property type="match status" value="2"/>
</dbReference>
<evidence type="ECO:0000256" key="3">
    <source>
        <dbReference type="SAM" id="SignalP"/>
    </source>
</evidence>
<dbReference type="InterPro" id="IPR045860">
    <property type="entry name" value="Snake_toxin-like_sf"/>
</dbReference>
<reference evidence="5 6" key="1">
    <citation type="submission" date="2020-10" db="EMBL/GenBank/DDBJ databases">
        <title>Pygocentrus nattereri (red-bellied piranha) genome, fPygNat1, primary haplotype.</title>
        <authorList>
            <person name="Myers G."/>
            <person name="Meyer A."/>
            <person name="Karagic N."/>
            <person name="Pippel M."/>
            <person name="Winkler S."/>
            <person name="Tracey A."/>
            <person name="Wood J."/>
            <person name="Formenti G."/>
            <person name="Howe K."/>
            <person name="Fedrigo O."/>
            <person name="Jarvis E.D."/>
        </authorList>
    </citation>
    <scope>NUCLEOTIDE SEQUENCE [LARGE SCALE GENOMIC DNA]</scope>
</reference>
<evidence type="ECO:0000313" key="5">
    <source>
        <dbReference type="Ensembl" id="ENSPNAP00000018047.2"/>
    </source>
</evidence>
<feature type="signal peptide" evidence="3">
    <location>
        <begin position="1"/>
        <end position="19"/>
    </location>
</feature>
<dbReference type="AlphaFoldDB" id="A0A3B4D155"/>
<dbReference type="Proteomes" id="UP001501920">
    <property type="component" value="Chromosome 9"/>
</dbReference>
<proteinExistence type="predicted"/>
<keyword evidence="6" id="KW-1185">Reference proteome</keyword>
<dbReference type="STRING" id="42514.ENSPNAP00000018047"/>
<organism evidence="5 6">
    <name type="scientific">Pygocentrus nattereri</name>
    <name type="common">Red-bellied piranha</name>
    <dbReference type="NCBI Taxonomy" id="42514"/>
    <lineage>
        <taxon>Eukaryota</taxon>
        <taxon>Metazoa</taxon>
        <taxon>Chordata</taxon>
        <taxon>Craniata</taxon>
        <taxon>Vertebrata</taxon>
        <taxon>Euteleostomi</taxon>
        <taxon>Actinopterygii</taxon>
        <taxon>Neopterygii</taxon>
        <taxon>Teleostei</taxon>
        <taxon>Ostariophysi</taxon>
        <taxon>Characiformes</taxon>
        <taxon>Characoidei</taxon>
        <taxon>Pygocentrus</taxon>
    </lineage>
</organism>
<evidence type="ECO:0000256" key="2">
    <source>
        <dbReference type="ARBA" id="ARBA00022525"/>
    </source>
</evidence>
<comment type="subcellular location">
    <subcellularLocation>
        <location evidence="1">Secreted</location>
    </subcellularLocation>
</comment>
<dbReference type="SMART" id="SM00134">
    <property type="entry name" value="LU"/>
    <property type="match status" value="1"/>
</dbReference>
<reference evidence="5" key="3">
    <citation type="submission" date="2025-09" db="UniProtKB">
        <authorList>
            <consortium name="Ensembl"/>
        </authorList>
    </citation>
    <scope>IDENTIFICATION</scope>
</reference>
<keyword evidence="3" id="KW-0732">Signal</keyword>
<evidence type="ECO:0000259" key="4">
    <source>
        <dbReference type="SMART" id="SM00134"/>
    </source>
</evidence>
<feature type="chain" id="PRO_5043545733" description="UPAR/Ly6 domain-containing protein" evidence="3">
    <location>
        <begin position="20"/>
        <end position="232"/>
    </location>
</feature>
<dbReference type="SUPFAM" id="SSF57302">
    <property type="entry name" value="Snake toxin-like"/>
    <property type="match status" value="1"/>
</dbReference>
<evidence type="ECO:0000313" key="6">
    <source>
        <dbReference type="Proteomes" id="UP001501920"/>
    </source>
</evidence>
<dbReference type="Gene3D" id="2.10.60.10">
    <property type="entry name" value="CD59"/>
    <property type="match status" value="1"/>
</dbReference>
<dbReference type="PANTHER" id="PTHR20914">
    <property type="entry name" value="LY6/PLAUR DOMAIN-CONTAINING PROTEIN 8"/>
    <property type="match status" value="1"/>
</dbReference>
<name>A0A3B4D155_PYGNA</name>
<keyword evidence="2" id="KW-0964">Secreted</keyword>